<evidence type="ECO:0000313" key="2">
    <source>
        <dbReference type="Proteomes" id="UP000886998"/>
    </source>
</evidence>
<dbReference type="AlphaFoldDB" id="A0A8X6MKB7"/>
<dbReference type="OrthoDB" id="44820at2759"/>
<organism evidence="1 2">
    <name type="scientific">Trichonephila inaurata madagascariensis</name>
    <dbReference type="NCBI Taxonomy" id="2747483"/>
    <lineage>
        <taxon>Eukaryota</taxon>
        <taxon>Metazoa</taxon>
        <taxon>Ecdysozoa</taxon>
        <taxon>Arthropoda</taxon>
        <taxon>Chelicerata</taxon>
        <taxon>Arachnida</taxon>
        <taxon>Araneae</taxon>
        <taxon>Araneomorphae</taxon>
        <taxon>Entelegynae</taxon>
        <taxon>Araneoidea</taxon>
        <taxon>Nephilidae</taxon>
        <taxon>Trichonephila</taxon>
        <taxon>Trichonephila inaurata</taxon>
    </lineage>
</organism>
<comment type="caution">
    <text evidence="1">The sequence shown here is derived from an EMBL/GenBank/DDBJ whole genome shotgun (WGS) entry which is preliminary data.</text>
</comment>
<reference evidence="1" key="1">
    <citation type="submission" date="2020-08" db="EMBL/GenBank/DDBJ databases">
        <title>Multicomponent nature underlies the extraordinary mechanical properties of spider dragline silk.</title>
        <authorList>
            <person name="Kono N."/>
            <person name="Nakamura H."/>
            <person name="Mori M."/>
            <person name="Yoshida Y."/>
            <person name="Ohtoshi R."/>
            <person name="Malay A.D."/>
            <person name="Moran D.A.P."/>
            <person name="Tomita M."/>
            <person name="Numata K."/>
            <person name="Arakawa K."/>
        </authorList>
    </citation>
    <scope>NUCLEOTIDE SEQUENCE</scope>
</reference>
<evidence type="ECO:0000313" key="1">
    <source>
        <dbReference type="EMBL" id="GFS60892.1"/>
    </source>
</evidence>
<gene>
    <name evidence="1" type="primary">NCL1_40610</name>
    <name evidence="1" type="ORF">TNIN_45481</name>
</gene>
<sequence>MHSVSNFTSTFRSLNQIQRVKWNQGNHLNFHLKKETIKSACCSLTRIICTDSRLQGSVSHEVQNVQEKASEHETVFFPISFEKHNINPNVDHHYLKQSIPNEIHKIEELMRTNEFKRVLAHSSFFYYVNLAEHSQNCLPSSSIYYYSFEDIYCNPINYLKMKEISKKDDKVLSETGPETVKKNDTGKVTEEQLLLVIDRLTQSLLNFFEKPQDYSFYHKNIIFYNNIKGVVIKGLTAYIKPCIY</sequence>
<protein>
    <submittedName>
        <fullName evidence="1">Uncharacterized protein</fullName>
    </submittedName>
</protein>
<proteinExistence type="predicted"/>
<dbReference type="Proteomes" id="UP000886998">
    <property type="component" value="Unassembled WGS sequence"/>
</dbReference>
<keyword evidence="2" id="KW-1185">Reference proteome</keyword>
<dbReference type="EMBL" id="BMAV01027617">
    <property type="protein sequence ID" value="GFS60892.1"/>
    <property type="molecule type" value="Genomic_DNA"/>
</dbReference>
<name>A0A8X6MKB7_9ARAC</name>
<accession>A0A8X6MKB7</accession>